<organism evidence="1 2">
    <name type="scientific">Candidatus Marsarchaeota G2 archaeon ECH_B_SAG-M15</name>
    <dbReference type="NCBI Taxonomy" id="1978162"/>
    <lineage>
        <taxon>Archaea</taxon>
        <taxon>Candidatus Marsarchaeota</taxon>
        <taxon>Candidatus Marsarchaeota group 2</taxon>
    </lineage>
</organism>
<protein>
    <recommendedName>
        <fullName evidence="3">NurA domain-containing protein</fullName>
    </recommendedName>
</protein>
<evidence type="ECO:0000313" key="2">
    <source>
        <dbReference type="Proteomes" id="UP000240490"/>
    </source>
</evidence>
<comment type="caution">
    <text evidence="1">The sequence shown here is derived from an EMBL/GenBank/DDBJ whole genome shotgun (WGS) entry which is preliminary data.</text>
</comment>
<sequence>MIIDKPIEELLLDVNSINLESSERVDDQHTVHAGNISLVDDKNYVFSEIKSVAEPHPLSCVDGGNAPIMNYGTLVIELNKVINVDCPVQGESTRLGPFKFLSLTYTVNDSVNTKLYHTEAGLAFSPRQLEPKELRGQSQTYVLAGRARRVMELLFAAHIISIRKPRVLLLDGSLGHTFDRAEINALDTLLETALNSGVTLTALTKVSSILYRGEPITHHVNRLAKRIGLKHFYTMVGTAHRGGNHTETQLYVVRLNSLAKKPYLLEVYNSGDSDAVARLMYSLAFNSNNIALPGYPQGLALADRYARVTAEEANTVKTVLNKHREIPLISEAYAHDLLDYW</sequence>
<proteinExistence type="predicted"/>
<dbReference type="AlphaFoldDB" id="A0A2R6AY67"/>
<evidence type="ECO:0008006" key="3">
    <source>
        <dbReference type="Google" id="ProtNLM"/>
    </source>
</evidence>
<evidence type="ECO:0000313" key="1">
    <source>
        <dbReference type="EMBL" id="PSN91218.1"/>
    </source>
</evidence>
<reference evidence="1 2" key="1">
    <citation type="submission" date="2017-04" db="EMBL/GenBank/DDBJ databases">
        <title>Novel microbial lineages endemic to geothermal iron-oxide mats fill important gaps in the evolutionary history of Archaea.</title>
        <authorList>
            <person name="Jay Z.J."/>
            <person name="Beam J.P."/>
            <person name="Dlakic M."/>
            <person name="Rusch D.B."/>
            <person name="Kozubal M.A."/>
            <person name="Inskeep W.P."/>
        </authorList>
    </citation>
    <scope>NUCLEOTIDE SEQUENCE [LARGE SCALE GENOMIC DNA]</scope>
    <source>
        <strain evidence="1">ECH_B_SAG-M15</strain>
    </source>
</reference>
<dbReference type="Proteomes" id="UP000240490">
    <property type="component" value="Unassembled WGS sequence"/>
</dbReference>
<dbReference type="EMBL" id="NEXJ01000053">
    <property type="protein sequence ID" value="PSN91218.1"/>
    <property type="molecule type" value="Genomic_DNA"/>
</dbReference>
<accession>A0A2R6AY67</accession>
<name>A0A2R6AY67_9ARCH</name>
<gene>
    <name evidence="1" type="ORF">B9Q08_03290</name>
</gene>